<keyword evidence="2" id="KW-1185">Reference proteome</keyword>
<dbReference type="EMBL" id="VFWZ01000003">
    <property type="protein sequence ID" value="TPN85855.1"/>
    <property type="molecule type" value="Genomic_DNA"/>
</dbReference>
<comment type="caution">
    <text evidence="1">The sequence shown here is derived from an EMBL/GenBank/DDBJ whole genome shotgun (WGS) entry which is preliminary data.</text>
</comment>
<dbReference type="AlphaFoldDB" id="A0A504JBD3"/>
<evidence type="ECO:0000313" key="2">
    <source>
        <dbReference type="Proteomes" id="UP000315540"/>
    </source>
</evidence>
<protein>
    <submittedName>
        <fullName evidence="1">M23 family metallopeptidase</fullName>
    </submittedName>
</protein>
<accession>A0A504JBD3</accession>
<gene>
    <name evidence="1" type="ORF">FHK87_11255</name>
</gene>
<proteinExistence type="predicted"/>
<organism evidence="1 2">
    <name type="scientific">Aquimarina algicola</name>
    <dbReference type="NCBI Taxonomy" id="2589995"/>
    <lineage>
        <taxon>Bacteria</taxon>
        <taxon>Pseudomonadati</taxon>
        <taxon>Bacteroidota</taxon>
        <taxon>Flavobacteriia</taxon>
        <taxon>Flavobacteriales</taxon>
        <taxon>Flavobacteriaceae</taxon>
        <taxon>Aquimarina</taxon>
    </lineage>
</organism>
<evidence type="ECO:0000313" key="1">
    <source>
        <dbReference type="EMBL" id="TPN85855.1"/>
    </source>
</evidence>
<sequence>MKLSFPYIQNNVADILGQTNSFGVYPVNHYNTWHGGLHAEGDKEIRAIADGRIIAYRILEDYIKEKIDGKTYEYSSGFMLMQHEYKSPEGFTYPFYSLYHHLMSKNEMKGKIPDLYGKPIYKIKSAHHKKGIRVRGHEKLYDKFLMVIPKGHTVKVAKLTEEEQKKSHWSNTAKGKKYVKVSYTDPATKKTHTNLWMYRYKQDAKLKDGIYTIYKEIHTDKNSEQGAHVYDKPNGTFVRMINKDQEIKVEKTQGNWYKLKGKDEYVHKNDVSKYNEIKDDVVLNKVKNYDLAIKAGTLLGYTGKYNAERQPTYRTAHIEIFSHKNPEGLLNDEGKDGEKKKHYYKIAAGTSLKKNLKFDTTIKKNTPVKILAISGNYCKVEPQSVETTVQYKDLIDHKNKINSYGIKKGDAFATVNTAFNNILSNGDTLYFVKSDPEEKDKKWADKKNRIVRFDPKAKGKSIWIDLDATKQEALQPIASIKPRSFVIDGVKEDLAGTTTETTTETETATEPELITPRVTETVRLRTDVSEYYLIQPIEDETEEVTLSQEHLLLIRKTKHVTNPKDKKWCYIICKEEQEEKKGWIAQDDAQLEQVSAFDWTIFGFEPLEAGNEFVYSVAEIRNATSTTPFIETIWGKVDANQDKVLDHNEWRTAYRKIDNVTKFSKLVCKHKSEWAYTSGEIERETKQFFDIQDVDAAKKQEKINALKERIKNLCFWKELKAGEFKEEPKDDTAEVMGPMPPKPLASPASLLEAPAKPRMIPPNPEVWHFHPISFINHMKKITNPYDPDHGEWYDPIVNPQVRGHYIGQLGIHSEHKGWDTDRSRAIKRRLRNGKPRMHHGLDIYAPVGTPIYACQDFTKVTRHRFRERKAGGFDLNFNIKYKDKTHVVVYCHMIEFLDKKFCLGGVMGKSEEYHTYESCINTKKIQLKHTNGSLEKNAIFEVTYAPAANTLTIDKMVVDLDIAKKNYEGVSKDDLPKKGDIVGYVGMTGNAVQHRNTAHLHLAMYDATEKDPVTKKIKELEPAQILKEYIINDEEGDSMSKQDGYIPSSEW</sequence>
<dbReference type="InterPro" id="IPR011055">
    <property type="entry name" value="Dup_hybrid_motif"/>
</dbReference>
<dbReference type="OrthoDB" id="9813532at2"/>
<dbReference type="PROSITE" id="PS00018">
    <property type="entry name" value="EF_HAND_1"/>
    <property type="match status" value="1"/>
</dbReference>
<dbReference type="RefSeq" id="WP_140592829.1">
    <property type="nucleotide sequence ID" value="NZ_VFWZ01000003.1"/>
</dbReference>
<dbReference type="Gene3D" id="2.70.70.10">
    <property type="entry name" value="Glucose Permease (Domain IIA)"/>
    <property type="match status" value="1"/>
</dbReference>
<reference evidence="1 2" key="1">
    <citation type="submission" date="2019-06" db="EMBL/GenBank/DDBJ databases">
        <authorList>
            <person name="Meng X."/>
        </authorList>
    </citation>
    <scope>NUCLEOTIDE SEQUENCE [LARGE SCALE GENOMIC DNA]</scope>
    <source>
        <strain evidence="1 2">M625</strain>
    </source>
</reference>
<dbReference type="InterPro" id="IPR018247">
    <property type="entry name" value="EF_Hand_1_Ca_BS"/>
</dbReference>
<name>A0A504JBD3_9FLAO</name>
<dbReference type="Proteomes" id="UP000315540">
    <property type="component" value="Unassembled WGS sequence"/>
</dbReference>